<protein>
    <submittedName>
        <fullName evidence="3">Phosphoesterase family-domain-containing protein</fullName>
    </submittedName>
</protein>
<dbReference type="InterPro" id="IPR017850">
    <property type="entry name" value="Alkaline_phosphatase_core_sf"/>
</dbReference>
<dbReference type="InterPro" id="IPR007312">
    <property type="entry name" value="Phosphoesterase"/>
</dbReference>
<feature type="signal peptide" evidence="2">
    <location>
        <begin position="1"/>
        <end position="18"/>
    </location>
</feature>
<dbReference type="Pfam" id="PF04185">
    <property type="entry name" value="Phosphoesterase"/>
    <property type="match status" value="1"/>
</dbReference>
<reference evidence="3 4" key="1">
    <citation type="submission" date="2016-07" db="EMBL/GenBank/DDBJ databases">
        <title>Pervasive Adenine N6-methylation of Active Genes in Fungi.</title>
        <authorList>
            <consortium name="DOE Joint Genome Institute"/>
            <person name="Mondo S.J."/>
            <person name="Dannebaum R.O."/>
            <person name="Kuo R.C."/>
            <person name="Labutti K."/>
            <person name="Haridas S."/>
            <person name="Kuo A."/>
            <person name="Salamov A."/>
            <person name="Ahrendt S.R."/>
            <person name="Lipzen A."/>
            <person name="Sullivan W."/>
            <person name="Andreopoulos W.B."/>
            <person name="Clum A."/>
            <person name="Lindquist E."/>
            <person name="Daum C."/>
            <person name="Ramamoorthy G.K."/>
            <person name="Gryganskyi A."/>
            <person name="Culley D."/>
            <person name="Magnuson J.K."/>
            <person name="James T.Y."/>
            <person name="O'Malley M.A."/>
            <person name="Stajich J.E."/>
            <person name="Spatafora J.W."/>
            <person name="Visel A."/>
            <person name="Grigoriev I.V."/>
        </authorList>
    </citation>
    <scope>NUCLEOTIDE SEQUENCE [LARGE SCALE GENOMIC DNA]</scope>
    <source>
        <strain evidence="3 4">NRRL 1336</strain>
    </source>
</reference>
<proteinExistence type="predicted"/>
<evidence type="ECO:0000313" key="4">
    <source>
        <dbReference type="Proteomes" id="UP000193560"/>
    </source>
</evidence>
<dbReference type="PANTHER" id="PTHR31956:SF8">
    <property type="entry name" value="ACID PHOSPHATASE PHOA (AFU_ORTHOLOGUE AFUA_1G03570)"/>
    <property type="match status" value="1"/>
</dbReference>
<evidence type="ECO:0000256" key="1">
    <source>
        <dbReference type="ARBA" id="ARBA00022801"/>
    </source>
</evidence>
<dbReference type="PANTHER" id="PTHR31956">
    <property type="entry name" value="NON-SPECIFIC PHOSPHOLIPASE C4-RELATED"/>
    <property type="match status" value="1"/>
</dbReference>
<comment type="caution">
    <text evidence="3">The sequence shown here is derived from an EMBL/GenBank/DDBJ whole genome shotgun (WGS) entry which is preliminary data.</text>
</comment>
<organism evidence="3 4">
    <name type="scientific">Absidia repens</name>
    <dbReference type="NCBI Taxonomy" id="90262"/>
    <lineage>
        <taxon>Eukaryota</taxon>
        <taxon>Fungi</taxon>
        <taxon>Fungi incertae sedis</taxon>
        <taxon>Mucoromycota</taxon>
        <taxon>Mucoromycotina</taxon>
        <taxon>Mucoromycetes</taxon>
        <taxon>Mucorales</taxon>
        <taxon>Cunninghamellaceae</taxon>
        <taxon>Absidia</taxon>
    </lineage>
</organism>
<gene>
    <name evidence="3" type="ORF">BCR42DRAFT_385346</name>
</gene>
<dbReference type="AlphaFoldDB" id="A0A1X2HR55"/>
<dbReference type="GO" id="GO:0009395">
    <property type="term" value="P:phospholipid catabolic process"/>
    <property type="evidence" value="ECO:0007669"/>
    <property type="project" value="TreeGrafter"/>
</dbReference>
<dbReference type="STRING" id="90262.A0A1X2HR55"/>
<keyword evidence="4" id="KW-1185">Reference proteome</keyword>
<evidence type="ECO:0000313" key="3">
    <source>
        <dbReference type="EMBL" id="ORZ01916.1"/>
    </source>
</evidence>
<dbReference type="Gene3D" id="3.40.720.10">
    <property type="entry name" value="Alkaline Phosphatase, subunit A"/>
    <property type="match status" value="1"/>
</dbReference>
<dbReference type="GO" id="GO:0016788">
    <property type="term" value="F:hydrolase activity, acting on ester bonds"/>
    <property type="evidence" value="ECO:0007669"/>
    <property type="project" value="InterPro"/>
</dbReference>
<keyword evidence="1" id="KW-0378">Hydrolase</keyword>
<evidence type="ECO:0000256" key="2">
    <source>
        <dbReference type="SAM" id="SignalP"/>
    </source>
</evidence>
<name>A0A1X2HR55_9FUNG</name>
<sequence>MKFLSLLSLSFMAISSLAMPVKEKSHFVSGKFFDRVVIVIFENIDYADAHKNPYFSSLADKHNGVELTNFTALTHPSQPNYIGLISGSTEGCIDDELVNLDRDTIVDLLEKKHVSWKSYQQGFPGDCALDMTHGKYARKHNPFISFKNIQTNPDRCAKIVNADELTEDIKNDTVPQFVFFTPDMDNDGHDTNLTAAANWFESFIEPLMKEKTLTKNTMFVSTFDEAEHYTNVPNGIQTVLFGPDFKRKSDAKSDDKPYNLYSILRTVEDNWDLGTLNLVDRIATPLDL</sequence>
<accession>A0A1X2HR55</accession>
<feature type="chain" id="PRO_5010883573" evidence="2">
    <location>
        <begin position="19"/>
        <end position="288"/>
    </location>
</feature>
<dbReference type="Proteomes" id="UP000193560">
    <property type="component" value="Unassembled WGS sequence"/>
</dbReference>
<keyword evidence="2" id="KW-0732">Signal</keyword>
<dbReference type="OrthoDB" id="5135119at2759"/>
<dbReference type="EMBL" id="MCGE01000056">
    <property type="protein sequence ID" value="ORZ01916.1"/>
    <property type="molecule type" value="Genomic_DNA"/>
</dbReference>